<evidence type="ECO:0000313" key="3">
    <source>
        <dbReference type="Proteomes" id="UP000660021"/>
    </source>
</evidence>
<gene>
    <name evidence="2" type="ORF">H8S34_12695</name>
</gene>
<feature type="transmembrane region" description="Helical" evidence="1">
    <location>
        <begin position="168"/>
        <end position="189"/>
    </location>
</feature>
<evidence type="ECO:0000313" key="2">
    <source>
        <dbReference type="EMBL" id="MBC5731679.1"/>
    </source>
</evidence>
<dbReference type="InterPro" id="IPR012507">
    <property type="entry name" value="YibE_F"/>
</dbReference>
<accession>A0ABR7HW04</accession>
<keyword evidence="1" id="KW-0812">Transmembrane</keyword>
<dbReference type="Pfam" id="PF07907">
    <property type="entry name" value="YibE_F"/>
    <property type="match status" value="1"/>
</dbReference>
<organism evidence="2 3">
    <name type="scientific">Pseudoflavonifractor hominis</name>
    <dbReference type="NCBI Taxonomy" id="2763059"/>
    <lineage>
        <taxon>Bacteria</taxon>
        <taxon>Bacillati</taxon>
        <taxon>Bacillota</taxon>
        <taxon>Clostridia</taxon>
        <taxon>Eubacteriales</taxon>
        <taxon>Oscillospiraceae</taxon>
        <taxon>Pseudoflavonifractor</taxon>
    </lineage>
</organism>
<feature type="transmembrane region" description="Helical" evidence="1">
    <location>
        <begin position="221"/>
        <end position="242"/>
    </location>
</feature>
<evidence type="ECO:0000256" key="1">
    <source>
        <dbReference type="SAM" id="Phobius"/>
    </source>
</evidence>
<feature type="transmembrane region" description="Helical" evidence="1">
    <location>
        <begin position="21"/>
        <end position="43"/>
    </location>
</feature>
<dbReference type="PANTHER" id="PTHR41771:SF1">
    <property type="entry name" value="MEMBRANE PROTEIN"/>
    <property type="match status" value="1"/>
</dbReference>
<reference evidence="2 3" key="1">
    <citation type="submission" date="2020-08" db="EMBL/GenBank/DDBJ databases">
        <title>Genome public.</title>
        <authorList>
            <person name="Liu C."/>
            <person name="Sun Q."/>
        </authorList>
    </citation>
    <scope>NUCLEOTIDE SEQUENCE [LARGE SCALE GENOMIC DNA]</scope>
    <source>
        <strain evidence="2 3">New-38</strain>
    </source>
</reference>
<feature type="transmembrane region" description="Helical" evidence="1">
    <location>
        <begin position="144"/>
        <end position="161"/>
    </location>
</feature>
<dbReference type="EMBL" id="JACOPR010000009">
    <property type="protein sequence ID" value="MBC5731679.1"/>
    <property type="molecule type" value="Genomic_DNA"/>
</dbReference>
<feature type="transmembrane region" description="Helical" evidence="1">
    <location>
        <begin position="365"/>
        <end position="385"/>
    </location>
</feature>
<protein>
    <submittedName>
        <fullName evidence="2">YibE/F family protein</fullName>
    </submittedName>
</protein>
<sequence length="408" mass="42923">MGRCKPSPSLSRLKEGLCSPRRLAGLAMGAGLFLLLVVGAILLRPADGELTAAQKRQFAVARVTDILADDAKPEPWSEGLRLGAQLLEVELLSGPYRGRILETPNYLGAYANVDCSVGTRVIVRLDYDDAGEPYIVSVPNYDRGIVLLGMVGVFALLLLLLGGKKGLMALLGLAYTLAGIWFLLIPAILRGLPSIPCAVAVCALTAVASLLMLTGCSRKTLCAALGCVCGVAAAGLFAWAVGKITPIGGFNMAEAEDLVLRAYDADLEIRGLLISGILIAALGAVMDVAMSISSACWELREVDPKISSGRLFRSGMNIGRDAMGTMANTLILAFAGASLNTLLLFQVYGYPLIQILNSDSMAVELIQSVAGSVGILLTVPLVALFSARIMRGSGDAEKKSGNLLKRRV</sequence>
<dbReference type="RefSeq" id="WP_101692084.1">
    <property type="nucleotide sequence ID" value="NZ_JACOPR010000009.1"/>
</dbReference>
<name>A0ABR7HW04_9FIRM</name>
<dbReference type="PANTHER" id="PTHR41771">
    <property type="entry name" value="MEMBRANE PROTEIN-RELATED"/>
    <property type="match status" value="1"/>
</dbReference>
<comment type="caution">
    <text evidence="2">The sequence shown here is derived from an EMBL/GenBank/DDBJ whole genome shotgun (WGS) entry which is preliminary data.</text>
</comment>
<feature type="transmembrane region" description="Helical" evidence="1">
    <location>
        <begin position="330"/>
        <end position="353"/>
    </location>
</feature>
<feature type="transmembrane region" description="Helical" evidence="1">
    <location>
        <begin position="269"/>
        <end position="290"/>
    </location>
</feature>
<keyword evidence="3" id="KW-1185">Reference proteome</keyword>
<feature type="transmembrane region" description="Helical" evidence="1">
    <location>
        <begin position="195"/>
        <end position="214"/>
    </location>
</feature>
<dbReference type="Proteomes" id="UP000660021">
    <property type="component" value="Unassembled WGS sequence"/>
</dbReference>
<proteinExistence type="predicted"/>
<keyword evidence="1" id="KW-1133">Transmembrane helix</keyword>
<keyword evidence="1" id="KW-0472">Membrane</keyword>